<comment type="subcellular location">
    <subcellularLocation>
        <location evidence="1">Chromosome</location>
        <location evidence="1">Centromere</location>
    </subcellularLocation>
</comment>
<dbReference type="InParanoid" id="G8ZP31"/>
<evidence type="ECO:0000259" key="11">
    <source>
        <dbReference type="Pfam" id="PF07557"/>
    </source>
</evidence>
<dbReference type="eggNOG" id="ENOG502QSMK">
    <property type="taxonomic scope" value="Eukaryota"/>
</dbReference>
<dbReference type="GO" id="GO:0000070">
    <property type="term" value="P:mitotic sister chromatid segregation"/>
    <property type="evidence" value="ECO:0007669"/>
    <property type="project" value="EnsemblFungi"/>
</dbReference>
<dbReference type="InterPro" id="IPR011515">
    <property type="entry name" value="Shugoshin_C"/>
</dbReference>
<evidence type="ECO:0000256" key="2">
    <source>
        <dbReference type="ARBA" id="ARBA00010845"/>
    </source>
</evidence>
<evidence type="ECO:0000259" key="12">
    <source>
        <dbReference type="Pfam" id="PF07558"/>
    </source>
</evidence>
<dbReference type="GO" id="GO:0034096">
    <property type="term" value="P:positive regulation of maintenance of meiotic sister chromatid cohesion"/>
    <property type="evidence" value="ECO:0007669"/>
    <property type="project" value="EnsemblFungi"/>
</dbReference>
<dbReference type="HOGENOM" id="CLU_019322_0_0_1"/>
<dbReference type="Proteomes" id="UP000005627">
    <property type="component" value="Chromosome 2"/>
</dbReference>
<evidence type="ECO:0008006" key="15">
    <source>
        <dbReference type="Google" id="ProtNLM"/>
    </source>
</evidence>
<dbReference type="GO" id="GO:0005634">
    <property type="term" value="C:nucleus"/>
    <property type="evidence" value="ECO:0007669"/>
    <property type="project" value="InterPro"/>
</dbReference>
<dbReference type="GO" id="GO:0051757">
    <property type="term" value="P:meiotic sister chromatid separation"/>
    <property type="evidence" value="ECO:0007669"/>
    <property type="project" value="EnsemblFungi"/>
</dbReference>
<organism evidence="13 14">
    <name type="scientific">Torulaspora delbrueckii</name>
    <name type="common">Yeast</name>
    <name type="synonym">Candida colliculosa</name>
    <dbReference type="NCBI Taxonomy" id="4950"/>
    <lineage>
        <taxon>Eukaryota</taxon>
        <taxon>Fungi</taxon>
        <taxon>Dikarya</taxon>
        <taxon>Ascomycota</taxon>
        <taxon>Saccharomycotina</taxon>
        <taxon>Saccharomycetes</taxon>
        <taxon>Saccharomycetales</taxon>
        <taxon>Saccharomycetaceae</taxon>
        <taxon>Torulaspora</taxon>
    </lineage>
</organism>
<dbReference type="GO" id="GO:0034090">
    <property type="term" value="P:maintenance of meiotic sister chromatid cohesion"/>
    <property type="evidence" value="ECO:0007669"/>
    <property type="project" value="EnsemblFungi"/>
</dbReference>
<dbReference type="GO" id="GO:0000776">
    <property type="term" value="C:kinetochore"/>
    <property type="evidence" value="ECO:0007669"/>
    <property type="project" value="EnsemblFungi"/>
</dbReference>
<feature type="compositionally biased region" description="Polar residues" evidence="10">
    <location>
        <begin position="180"/>
        <end position="191"/>
    </location>
</feature>
<keyword evidence="7" id="KW-0131">Cell cycle</keyword>
<name>G8ZP31_TORDE</name>
<dbReference type="GO" id="GO:0051383">
    <property type="term" value="P:kinetochore organization"/>
    <property type="evidence" value="ECO:0007669"/>
    <property type="project" value="EnsemblFungi"/>
</dbReference>
<proteinExistence type="inferred from homology"/>
<protein>
    <recommendedName>
        <fullName evidence="15">Shugoshin C-terminal domain-containing protein</fullName>
    </recommendedName>
</protein>
<evidence type="ECO:0000256" key="3">
    <source>
        <dbReference type="ARBA" id="ARBA00022454"/>
    </source>
</evidence>
<feature type="region of interest" description="Disordered" evidence="10">
    <location>
        <begin position="179"/>
        <end position="263"/>
    </location>
</feature>
<dbReference type="EMBL" id="HE616743">
    <property type="protein sequence ID" value="CCE90375.1"/>
    <property type="molecule type" value="Genomic_DNA"/>
</dbReference>
<comment type="similarity">
    <text evidence="2">Belongs to the shugoshin family.</text>
</comment>
<dbReference type="GeneID" id="11504296"/>
<dbReference type="InterPro" id="IPR011516">
    <property type="entry name" value="Shugoshin_N"/>
</dbReference>
<evidence type="ECO:0000256" key="4">
    <source>
        <dbReference type="ARBA" id="ARBA00022618"/>
    </source>
</evidence>
<dbReference type="GO" id="GO:0070199">
    <property type="term" value="P:establishment of protein localization to chromosome"/>
    <property type="evidence" value="ECO:0007669"/>
    <property type="project" value="EnsemblFungi"/>
</dbReference>
<sequence>MARTLRRKVRDNGDGGKVRFTKESGVISSVPQIQELQNLMDSQASKVEAIRASYSQQNTQLAKANSSLMMRLSELERKVGELVKENVSLRSTVSMGEFQYKKRLSEQLDVLENGISHRVEEIFHMFDRVRTKENLSPEPSLSRSNDLRSILRNRRASGSSIEGRKSANSIQFIEADDQSVHTGSAGSNETTESNDRQDDGLSRKKRRKSSRRESIFLPTDFDFPYHEPEPEPEPETEPEPRKVSDDVSEDEQLEPPIESHAANDVVAQDDNEGSDHAEGSFNFTNSIIEYSIPEEVAPSTSAGTDQLSSSKIEVFRDEPEAVITSQKEREINDAAFVPLSTQNKVKHSMRTPGARGRSKIVDEVMPTTNNGSGACDIDFTRTRRTRGKAIDYTLPSLRAKMRRPTEKFVDATTFTSIHELQVTNARKKDRRHQPRRSNAPITLKESVVDTSDNQIAKPQSKDKEETLAVTEATLPAQPKPLVAQKPESTMNKNKITFQDKPILKDITNKPILKDITNKPKANKTRKLLKNAIINDICDIQPSAHDETFDSSGGGGSSFRLHEEDLSVFDLIGSNKVKPSNKTYRAKFKKMVTK</sequence>
<feature type="compositionally biased region" description="Basic and acidic residues" evidence="10">
    <location>
        <begin position="193"/>
        <end position="202"/>
    </location>
</feature>
<evidence type="ECO:0000256" key="10">
    <source>
        <dbReference type="SAM" id="MobiDB-lite"/>
    </source>
</evidence>
<keyword evidence="4" id="KW-0132">Cell division</keyword>
<keyword evidence="3" id="KW-0158">Chromosome</keyword>
<feature type="domain" description="Shugoshin N-terminal coiled-coil" evidence="12">
    <location>
        <begin position="51"/>
        <end position="94"/>
    </location>
</feature>
<keyword evidence="6 9" id="KW-0175">Coiled coil</keyword>
<dbReference type="AlphaFoldDB" id="G8ZP31"/>
<keyword evidence="8" id="KW-0137">Centromere</keyword>
<evidence type="ECO:0000313" key="14">
    <source>
        <dbReference type="Proteomes" id="UP000005627"/>
    </source>
</evidence>
<reference evidence="13 14" key="1">
    <citation type="journal article" date="2011" name="Proc. Natl. Acad. Sci. U.S.A.">
        <title>Evolutionary erosion of yeast sex chromosomes by mating-type switching accidents.</title>
        <authorList>
            <person name="Gordon J.L."/>
            <person name="Armisen D."/>
            <person name="Proux-Wera E."/>
            <person name="Oheigeartaigh S.S."/>
            <person name="Byrne K.P."/>
            <person name="Wolfe K.H."/>
        </authorList>
    </citation>
    <scope>NUCLEOTIDE SEQUENCE [LARGE SCALE GENOMIC DNA]</scope>
    <source>
        <strain evidence="14">ATCC 10662 / CBS 1146 / NBRC 0425 / NCYC 2629 / NRRL Y-866</strain>
    </source>
</reference>
<dbReference type="RefSeq" id="XP_003679586.1">
    <property type="nucleotide sequence ID" value="XM_003679538.1"/>
</dbReference>
<keyword evidence="5" id="KW-0159">Chromosome partition</keyword>
<feature type="domain" description="Shugoshin C-terminal" evidence="11">
    <location>
        <begin position="381"/>
        <end position="403"/>
    </location>
</feature>
<keyword evidence="14" id="KW-1185">Reference proteome</keyword>
<gene>
    <name evidence="13" type="primary">TDEL0B02460</name>
    <name evidence="13" type="ORF">TDEL_0B02460</name>
</gene>
<accession>G8ZP31</accession>
<dbReference type="FunCoup" id="G8ZP31">
    <property type="interactions" value="202"/>
</dbReference>
<dbReference type="Pfam" id="PF07558">
    <property type="entry name" value="Shugoshin_N"/>
    <property type="match status" value="1"/>
</dbReference>
<feature type="coiled-coil region" evidence="9">
    <location>
        <begin position="33"/>
        <end position="92"/>
    </location>
</feature>
<dbReference type="GO" id="GO:0045144">
    <property type="term" value="P:meiotic sister chromatid segregation"/>
    <property type="evidence" value="ECO:0007669"/>
    <property type="project" value="EnsemblFungi"/>
</dbReference>
<evidence type="ECO:0000256" key="5">
    <source>
        <dbReference type="ARBA" id="ARBA00022829"/>
    </source>
</evidence>
<evidence type="ECO:0000313" key="13">
    <source>
        <dbReference type="EMBL" id="CCE90375.1"/>
    </source>
</evidence>
<dbReference type="STRING" id="1076872.G8ZP31"/>
<evidence type="ECO:0000256" key="7">
    <source>
        <dbReference type="ARBA" id="ARBA00023306"/>
    </source>
</evidence>
<dbReference type="GO" id="GO:0051301">
    <property type="term" value="P:cell division"/>
    <property type="evidence" value="ECO:0007669"/>
    <property type="project" value="UniProtKB-KW"/>
</dbReference>
<dbReference type="GO" id="GO:0007094">
    <property type="term" value="P:mitotic spindle assembly checkpoint signaling"/>
    <property type="evidence" value="ECO:0007669"/>
    <property type="project" value="EnsemblFungi"/>
</dbReference>
<dbReference type="KEGG" id="tdl:TDEL_0B02460"/>
<dbReference type="GO" id="GO:0031134">
    <property type="term" value="P:sister chromatid biorientation"/>
    <property type="evidence" value="ECO:0007669"/>
    <property type="project" value="EnsemblFungi"/>
</dbReference>
<evidence type="ECO:0000256" key="8">
    <source>
        <dbReference type="ARBA" id="ARBA00023328"/>
    </source>
</evidence>
<evidence type="ECO:0000256" key="1">
    <source>
        <dbReference type="ARBA" id="ARBA00004584"/>
    </source>
</evidence>
<evidence type="ECO:0000256" key="9">
    <source>
        <dbReference type="SAM" id="Coils"/>
    </source>
</evidence>
<evidence type="ECO:0000256" key="6">
    <source>
        <dbReference type="ARBA" id="ARBA00023054"/>
    </source>
</evidence>
<dbReference type="Pfam" id="PF07557">
    <property type="entry name" value="Shugoshin_C"/>
    <property type="match status" value="1"/>
</dbReference>
<dbReference type="OrthoDB" id="5394106at2759"/>